<dbReference type="InParanoid" id="K5Y2Y1"/>
<evidence type="ECO:0000259" key="2">
    <source>
        <dbReference type="SMART" id="SM00458"/>
    </source>
</evidence>
<protein>
    <recommendedName>
        <fullName evidence="2">Ricin B lectin domain-containing protein</fullName>
    </recommendedName>
</protein>
<dbReference type="OrthoDB" id="6770063at2759"/>
<dbReference type="SUPFAM" id="SSF50370">
    <property type="entry name" value="Ricin B-like lectins"/>
    <property type="match status" value="1"/>
</dbReference>
<gene>
    <name evidence="3" type="ORF">AGABI1DRAFT_112315</name>
</gene>
<feature type="signal peptide" evidence="1">
    <location>
        <begin position="1"/>
        <end position="17"/>
    </location>
</feature>
<dbReference type="KEGG" id="abp:AGABI1DRAFT112315"/>
<dbReference type="InterPro" id="IPR035992">
    <property type="entry name" value="Ricin_B-like_lectins"/>
</dbReference>
<proteinExistence type="predicted"/>
<organism evidence="3 4">
    <name type="scientific">Agaricus bisporus var. burnettii (strain JB137-S8 / ATCC MYA-4627 / FGSC 10392)</name>
    <name type="common">White button mushroom</name>
    <dbReference type="NCBI Taxonomy" id="597362"/>
    <lineage>
        <taxon>Eukaryota</taxon>
        <taxon>Fungi</taxon>
        <taxon>Dikarya</taxon>
        <taxon>Basidiomycota</taxon>
        <taxon>Agaricomycotina</taxon>
        <taxon>Agaricomycetes</taxon>
        <taxon>Agaricomycetidae</taxon>
        <taxon>Agaricales</taxon>
        <taxon>Agaricineae</taxon>
        <taxon>Agaricaceae</taxon>
        <taxon>Agaricus</taxon>
    </lineage>
</organism>
<keyword evidence="4" id="KW-1185">Reference proteome</keyword>
<feature type="domain" description="Ricin B lectin" evidence="2">
    <location>
        <begin position="17"/>
        <end position="148"/>
    </location>
</feature>
<dbReference type="Pfam" id="PF00652">
    <property type="entry name" value="Ricin_B_lectin"/>
    <property type="match status" value="1"/>
</dbReference>
<name>K5Y2Y1_AGABU</name>
<dbReference type="HOGENOM" id="CLU_095794_3_1_1"/>
<dbReference type="GeneID" id="18823594"/>
<dbReference type="Proteomes" id="UP000008493">
    <property type="component" value="Unassembled WGS sequence"/>
</dbReference>
<evidence type="ECO:0000256" key="1">
    <source>
        <dbReference type="SAM" id="SignalP"/>
    </source>
</evidence>
<dbReference type="CDD" id="cd00161">
    <property type="entry name" value="beta-trefoil_Ricin-like"/>
    <property type="match status" value="1"/>
</dbReference>
<dbReference type="InterPro" id="IPR000772">
    <property type="entry name" value="Ricin_B_lectin"/>
</dbReference>
<dbReference type="RefSeq" id="XP_007327954.1">
    <property type="nucleotide sequence ID" value="XM_007327892.1"/>
</dbReference>
<dbReference type="OMA" id="HPNTAFN"/>
<accession>K5Y2Y1</accession>
<evidence type="ECO:0000313" key="3">
    <source>
        <dbReference type="EMBL" id="EKM82260.1"/>
    </source>
</evidence>
<dbReference type="EMBL" id="JH971387">
    <property type="protein sequence ID" value="EKM82260.1"/>
    <property type="molecule type" value="Genomic_DNA"/>
</dbReference>
<sequence length="148" mass="16124">MKLSYSSVLAFASIVAGQVMLHPNTAFNKCLEVRGDVRANGTAVQIFDCNGTPAQMWQLSLGPTSVRLANSNFCLDAGRTPLLGTPMKIWQCLENLPAQEWFLTSDDRIALVDRGLCLDLTNGNLTNTNVVQTFTCTDGNLNQVWLSG</sequence>
<dbReference type="Gene3D" id="2.80.10.50">
    <property type="match status" value="1"/>
</dbReference>
<keyword evidence="1" id="KW-0732">Signal</keyword>
<dbReference type="PROSITE" id="PS50231">
    <property type="entry name" value="RICIN_B_LECTIN"/>
    <property type="match status" value="1"/>
</dbReference>
<reference evidence="4" key="1">
    <citation type="journal article" date="2012" name="Proc. Natl. Acad. Sci. U.S.A.">
        <title>Genome sequence of the button mushroom Agaricus bisporus reveals mechanisms governing adaptation to a humic-rich ecological niche.</title>
        <authorList>
            <person name="Morin E."/>
            <person name="Kohler A."/>
            <person name="Baker A.R."/>
            <person name="Foulongne-Oriol M."/>
            <person name="Lombard V."/>
            <person name="Nagy L.G."/>
            <person name="Ohm R.A."/>
            <person name="Patyshakuliyeva A."/>
            <person name="Brun A."/>
            <person name="Aerts A.L."/>
            <person name="Bailey A.M."/>
            <person name="Billette C."/>
            <person name="Coutinho P.M."/>
            <person name="Deakin G."/>
            <person name="Doddapaneni H."/>
            <person name="Floudas D."/>
            <person name="Grimwood J."/>
            <person name="Hilden K."/>
            <person name="Kuees U."/>
            <person name="LaButti K.M."/>
            <person name="Lapidus A."/>
            <person name="Lindquist E.A."/>
            <person name="Lucas S.M."/>
            <person name="Murat C."/>
            <person name="Riley R.W."/>
            <person name="Salamov A.A."/>
            <person name="Schmutz J."/>
            <person name="Subramanian V."/>
            <person name="Woesten H.A.B."/>
            <person name="Xu J."/>
            <person name="Eastwood D.C."/>
            <person name="Foster G.D."/>
            <person name="Sonnenberg A.S."/>
            <person name="Cullen D."/>
            <person name="de Vries R.P."/>
            <person name="Lundell T."/>
            <person name="Hibbett D.S."/>
            <person name="Henrissat B."/>
            <person name="Burton K.S."/>
            <person name="Kerrigan R.W."/>
            <person name="Challen M.P."/>
            <person name="Grigoriev I.V."/>
            <person name="Martin F."/>
        </authorList>
    </citation>
    <scope>NUCLEOTIDE SEQUENCE [LARGE SCALE GENOMIC DNA]</scope>
    <source>
        <strain evidence="4">JB137-S8 / ATCC MYA-4627 / FGSC 10392</strain>
    </source>
</reference>
<feature type="chain" id="PRO_5003891732" description="Ricin B lectin domain-containing protein" evidence="1">
    <location>
        <begin position="18"/>
        <end position="148"/>
    </location>
</feature>
<dbReference type="SMART" id="SM00458">
    <property type="entry name" value="RICIN"/>
    <property type="match status" value="1"/>
</dbReference>
<dbReference type="AlphaFoldDB" id="K5Y2Y1"/>
<evidence type="ECO:0000313" key="4">
    <source>
        <dbReference type="Proteomes" id="UP000008493"/>
    </source>
</evidence>